<comment type="subcellular location">
    <subcellularLocation>
        <location evidence="1">Cell membrane</location>
        <topology evidence="1">Multi-pass membrane protein</topology>
    </subcellularLocation>
</comment>
<dbReference type="RefSeq" id="WP_157523961.1">
    <property type="nucleotide sequence ID" value="NZ_CP066775.1"/>
</dbReference>
<name>A0A6I4IMZ9_9SPHI</name>
<feature type="domain" description="ABC3 transporter permease C-terminal" evidence="6">
    <location>
        <begin position="689"/>
        <end position="797"/>
    </location>
</feature>
<evidence type="ECO:0000313" key="8">
    <source>
        <dbReference type="EMBL" id="QQL51323.1"/>
    </source>
</evidence>
<reference evidence="8 9" key="1">
    <citation type="submission" date="2020-12" db="EMBL/GenBank/DDBJ databases">
        <title>HMF7856_wgs.fasta genome submission.</title>
        <authorList>
            <person name="Kang H."/>
            <person name="Kim H."/>
            <person name="Joh K."/>
        </authorList>
    </citation>
    <scope>NUCLEOTIDE SEQUENCE [LARGE SCALE GENOMIC DNA]</scope>
    <source>
        <strain evidence="8 9">HMF7856</strain>
    </source>
</reference>
<feature type="domain" description="MacB-like periplasmic core" evidence="7">
    <location>
        <begin position="20"/>
        <end position="249"/>
    </location>
</feature>
<keyword evidence="4" id="KW-1133">Transmembrane helix</keyword>
<dbReference type="InterPro" id="IPR050250">
    <property type="entry name" value="Macrolide_Exporter_MacB"/>
</dbReference>
<dbReference type="InterPro" id="IPR025857">
    <property type="entry name" value="MacB_PCD"/>
</dbReference>
<dbReference type="AlphaFoldDB" id="A0A6I4IMZ9"/>
<organism evidence="8 9">
    <name type="scientific">Mucilaginibacter ginkgonis</name>
    <dbReference type="NCBI Taxonomy" id="2682091"/>
    <lineage>
        <taxon>Bacteria</taxon>
        <taxon>Pseudomonadati</taxon>
        <taxon>Bacteroidota</taxon>
        <taxon>Sphingobacteriia</taxon>
        <taxon>Sphingobacteriales</taxon>
        <taxon>Sphingobacteriaceae</taxon>
        <taxon>Mucilaginibacter</taxon>
    </lineage>
</organism>
<keyword evidence="9" id="KW-1185">Reference proteome</keyword>
<evidence type="ECO:0000259" key="6">
    <source>
        <dbReference type="Pfam" id="PF02687"/>
    </source>
</evidence>
<dbReference type="Pfam" id="PF12704">
    <property type="entry name" value="MacB_PCD"/>
    <property type="match status" value="2"/>
</dbReference>
<sequence length="809" mass="88620">MNLINLKLAVRNISRNVTFSAVNILGLALGLSIFLLIAEYLAFEWNANRFHTNYQQLYRANLFTPAKEKGDYYLPPGLAGAISSRVPGVRQVVRMAEGLGSGVVVSADSDGGRVFTENNISYTDGNFFKVFSFSLASGSGDLSGAQTAAISATTAKKYFGTANAVGKTLTVKNQFGNTTYTVTTVYKDMPQQSDIKADILLSLKTLENPAFRNGNDWADPNTLGPRFCFNYVLLDKAADPDKIDKAATAVMAQVLPEKDRNDLKFRLQPFKYLHLADGFNYPFQTTGSLVMVVSFLVVALLIIVIAWVNYINLSTAQALQRIKDQGIRKILGASRFQVAGYHFTESFVFTAISCGIALLLVVVVQPFYNLFLEKELSLKILNQAWYGAAAISIVIAGYFLAAAYISLLTSAPNGLQAIKGKTGFVKGNVLKRVMVVFQFTISIILIIATVTLYRQLSFMQSQDLGMNIDQRLVITGPSVVNSEHKTASATFANELRHLPFVKMVAGSNNIPGQGYNFAADGITNLNPSPGDEKKSYAMLIVDGSYFETYGIKFKAGNNFSEQDINTGWSKAGKVILNEAAALQLGFNDPALAAGQKIKWGKDYEVVGVIKDYHHLSLHQSIQPMVFLPAVADGYFTIKVNSREMKAHISQLQALYRQTFPGEPFAYAFEDELYGRQYRSQEKLGTLFIAAAVAAIFIAALGLFGLAAFAAQQKVKEIGIRKVLGAGVVNIINLISADFIKLVALSVVIASPIAWFVMDKWLMDFAYRIHMQWWILALSGGIALLIALVTVSIRSFMAAMANPVTSLRNE</sequence>
<gene>
    <name evidence="8" type="ORF">GO620_007725</name>
</gene>
<evidence type="ECO:0000256" key="1">
    <source>
        <dbReference type="ARBA" id="ARBA00004651"/>
    </source>
</evidence>
<dbReference type="Pfam" id="PF02687">
    <property type="entry name" value="FtsX"/>
    <property type="match status" value="2"/>
</dbReference>
<proteinExistence type="predicted"/>
<dbReference type="KEGG" id="mgik:GO620_007725"/>
<evidence type="ECO:0000256" key="5">
    <source>
        <dbReference type="ARBA" id="ARBA00023136"/>
    </source>
</evidence>
<dbReference type="PANTHER" id="PTHR30572:SF18">
    <property type="entry name" value="ABC-TYPE MACROLIDE FAMILY EXPORT SYSTEM PERMEASE COMPONENT 2"/>
    <property type="match status" value="1"/>
</dbReference>
<evidence type="ECO:0000313" key="9">
    <source>
        <dbReference type="Proteomes" id="UP000429232"/>
    </source>
</evidence>
<dbReference type="GO" id="GO:0022857">
    <property type="term" value="F:transmembrane transporter activity"/>
    <property type="evidence" value="ECO:0007669"/>
    <property type="project" value="TreeGrafter"/>
</dbReference>
<evidence type="ECO:0000256" key="4">
    <source>
        <dbReference type="ARBA" id="ARBA00022989"/>
    </source>
</evidence>
<evidence type="ECO:0000256" key="2">
    <source>
        <dbReference type="ARBA" id="ARBA00022475"/>
    </source>
</evidence>
<keyword evidence="5" id="KW-0472">Membrane</keyword>
<feature type="domain" description="ABC3 transporter permease C-terminal" evidence="6">
    <location>
        <begin position="297"/>
        <end position="407"/>
    </location>
</feature>
<dbReference type="InterPro" id="IPR003838">
    <property type="entry name" value="ABC3_permease_C"/>
</dbReference>
<dbReference type="Proteomes" id="UP000429232">
    <property type="component" value="Chromosome"/>
</dbReference>
<evidence type="ECO:0000259" key="7">
    <source>
        <dbReference type="Pfam" id="PF12704"/>
    </source>
</evidence>
<dbReference type="EMBL" id="CP066775">
    <property type="protein sequence ID" value="QQL51323.1"/>
    <property type="molecule type" value="Genomic_DNA"/>
</dbReference>
<accession>A0A6I4IMZ9</accession>
<evidence type="ECO:0000256" key="3">
    <source>
        <dbReference type="ARBA" id="ARBA00022692"/>
    </source>
</evidence>
<keyword evidence="3" id="KW-0812">Transmembrane</keyword>
<keyword evidence="2" id="KW-1003">Cell membrane</keyword>
<protein>
    <submittedName>
        <fullName evidence="8">ABC transporter permease</fullName>
    </submittedName>
</protein>
<dbReference type="GO" id="GO:0005886">
    <property type="term" value="C:plasma membrane"/>
    <property type="evidence" value="ECO:0007669"/>
    <property type="project" value="UniProtKB-SubCell"/>
</dbReference>
<dbReference type="PANTHER" id="PTHR30572">
    <property type="entry name" value="MEMBRANE COMPONENT OF TRANSPORTER-RELATED"/>
    <property type="match status" value="1"/>
</dbReference>
<feature type="domain" description="MacB-like periplasmic core" evidence="7">
    <location>
        <begin position="440"/>
        <end position="631"/>
    </location>
</feature>